<dbReference type="EMBL" id="AVOT02011943">
    <property type="protein sequence ID" value="MBW0493171.1"/>
    <property type="molecule type" value="Genomic_DNA"/>
</dbReference>
<dbReference type="AlphaFoldDB" id="A0A9Q3CXN9"/>
<evidence type="ECO:0000313" key="2">
    <source>
        <dbReference type="Proteomes" id="UP000765509"/>
    </source>
</evidence>
<proteinExistence type="predicted"/>
<gene>
    <name evidence="1" type="ORF">O181_032886</name>
</gene>
<comment type="caution">
    <text evidence="1">The sequence shown here is derived from an EMBL/GenBank/DDBJ whole genome shotgun (WGS) entry which is preliminary data.</text>
</comment>
<reference evidence="1" key="1">
    <citation type="submission" date="2021-03" db="EMBL/GenBank/DDBJ databases">
        <title>Draft genome sequence of rust myrtle Austropuccinia psidii MF-1, a brazilian biotype.</title>
        <authorList>
            <person name="Quecine M.C."/>
            <person name="Pachon D.M.R."/>
            <person name="Bonatelli M.L."/>
            <person name="Correr F.H."/>
            <person name="Franceschini L.M."/>
            <person name="Leite T.F."/>
            <person name="Margarido G.R.A."/>
            <person name="Almeida C.A."/>
            <person name="Ferrarezi J.A."/>
            <person name="Labate C.A."/>
        </authorList>
    </citation>
    <scope>NUCLEOTIDE SEQUENCE</scope>
    <source>
        <strain evidence="1">MF-1</strain>
    </source>
</reference>
<protein>
    <submittedName>
        <fullName evidence="1">Uncharacterized protein</fullName>
    </submittedName>
</protein>
<dbReference type="Proteomes" id="UP000765509">
    <property type="component" value="Unassembled WGS sequence"/>
</dbReference>
<sequence length="144" mass="17032">MRRTTFNKSTLREIKRERRSRVGLEKAMKNSLPYTTIFKLCRSWEEMKRRAHTQQQKYEKKMKSKCGRSISSLLAKCKTKDFHQQVKQLQGKSHCCQIPTPFFNQKKDSLLIDKIEILNKRALYSSELAADPSNISKNRKHWIG</sequence>
<keyword evidence="2" id="KW-1185">Reference proteome</keyword>
<name>A0A9Q3CXN9_9BASI</name>
<accession>A0A9Q3CXN9</accession>
<evidence type="ECO:0000313" key="1">
    <source>
        <dbReference type="EMBL" id="MBW0493171.1"/>
    </source>
</evidence>
<organism evidence="1 2">
    <name type="scientific">Austropuccinia psidii MF-1</name>
    <dbReference type="NCBI Taxonomy" id="1389203"/>
    <lineage>
        <taxon>Eukaryota</taxon>
        <taxon>Fungi</taxon>
        <taxon>Dikarya</taxon>
        <taxon>Basidiomycota</taxon>
        <taxon>Pucciniomycotina</taxon>
        <taxon>Pucciniomycetes</taxon>
        <taxon>Pucciniales</taxon>
        <taxon>Sphaerophragmiaceae</taxon>
        <taxon>Austropuccinia</taxon>
    </lineage>
</organism>